<dbReference type="Gene3D" id="3.30.390.50">
    <property type="entry name" value="CO dehydrogenase flavoprotein, C-terminal domain"/>
    <property type="match status" value="1"/>
</dbReference>
<dbReference type="InterPro" id="IPR002346">
    <property type="entry name" value="Mopterin_DH_FAD-bd"/>
</dbReference>
<organism evidence="3 4">
    <name type="scientific">Streptomyces dubilierae</name>
    <dbReference type="NCBI Taxonomy" id="3075533"/>
    <lineage>
        <taxon>Bacteria</taxon>
        <taxon>Bacillati</taxon>
        <taxon>Actinomycetota</taxon>
        <taxon>Actinomycetes</taxon>
        <taxon>Kitasatosporales</taxon>
        <taxon>Streptomycetaceae</taxon>
        <taxon>Streptomyces</taxon>
    </lineage>
</organism>
<evidence type="ECO:0000313" key="3">
    <source>
        <dbReference type="EMBL" id="MDT0386023.1"/>
    </source>
</evidence>
<dbReference type="PROSITE" id="PS51387">
    <property type="entry name" value="FAD_PCMH"/>
    <property type="match status" value="1"/>
</dbReference>
<dbReference type="PANTHER" id="PTHR42659">
    <property type="entry name" value="XANTHINE DEHYDROGENASE SUBUNIT C-RELATED"/>
    <property type="match status" value="1"/>
</dbReference>
<proteinExistence type="predicted"/>
<comment type="caution">
    <text evidence="3">The sequence shown here is derived from an EMBL/GenBank/DDBJ whole genome shotgun (WGS) entry which is preliminary data.</text>
</comment>
<dbReference type="Gene3D" id="3.30.43.10">
    <property type="entry name" value="Uridine Diphospho-n-acetylenolpyruvylglucosamine Reductase, domain 2"/>
    <property type="match status" value="1"/>
</dbReference>
<name>A0ABU2P1L9_9ACTN</name>
<evidence type="ECO:0000313" key="4">
    <source>
        <dbReference type="Proteomes" id="UP001183586"/>
    </source>
</evidence>
<dbReference type="Gene3D" id="3.30.465.10">
    <property type="match status" value="2"/>
</dbReference>
<dbReference type="SMART" id="SM01092">
    <property type="entry name" value="CO_deh_flav_C"/>
    <property type="match status" value="1"/>
</dbReference>
<dbReference type="EMBL" id="JAVREU010000001">
    <property type="protein sequence ID" value="MDT0386023.1"/>
    <property type="molecule type" value="Genomic_DNA"/>
</dbReference>
<dbReference type="SUPFAM" id="SSF55447">
    <property type="entry name" value="CO dehydrogenase flavoprotein C-terminal domain-like"/>
    <property type="match status" value="1"/>
</dbReference>
<dbReference type="InterPro" id="IPR036683">
    <property type="entry name" value="CO_DH_flav_C_dom_sf"/>
</dbReference>
<evidence type="ECO:0000259" key="2">
    <source>
        <dbReference type="PROSITE" id="PS51387"/>
    </source>
</evidence>
<dbReference type="RefSeq" id="WP_311678208.1">
    <property type="nucleotide sequence ID" value="NZ_JAVREU010000001.1"/>
</dbReference>
<evidence type="ECO:0000256" key="1">
    <source>
        <dbReference type="ARBA" id="ARBA00023002"/>
    </source>
</evidence>
<feature type="domain" description="FAD-binding PCMH-type" evidence="2">
    <location>
        <begin position="1"/>
        <end position="221"/>
    </location>
</feature>
<accession>A0ABU2P1L9</accession>
<reference evidence="4" key="1">
    <citation type="submission" date="2023-07" db="EMBL/GenBank/DDBJ databases">
        <title>30 novel species of actinomycetes from the DSMZ collection.</title>
        <authorList>
            <person name="Nouioui I."/>
        </authorList>
    </citation>
    <scope>NUCLEOTIDE SEQUENCE [LARGE SCALE GENOMIC DNA]</scope>
    <source>
        <strain evidence="4">DSM 41921</strain>
    </source>
</reference>
<dbReference type="SUPFAM" id="SSF56176">
    <property type="entry name" value="FAD-binding/transporter-associated domain-like"/>
    <property type="match status" value="1"/>
</dbReference>
<keyword evidence="4" id="KW-1185">Reference proteome</keyword>
<dbReference type="InterPro" id="IPR016169">
    <property type="entry name" value="FAD-bd_PCMH_sub2"/>
</dbReference>
<dbReference type="InterPro" id="IPR051312">
    <property type="entry name" value="Diverse_Substr_Oxidored"/>
</dbReference>
<protein>
    <submittedName>
        <fullName evidence="3">Xanthine dehydrogenase family protein subunit M</fullName>
    </submittedName>
</protein>
<dbReference type="InterPro" id="IPR036318">
    <property type="entry name" value="FAD-bd_PCMH-like_sf"/>
</dbReference>
<dbReference type="InterPro" id="IPR016167">
    <property type="entry name" value="FAD-bd_PCMH_sub1"/>
</dbReference>
<dbReference type="Pfam" id="PF03450">
    <property type="entry name" value="CO_deh_flav_C"/>
    <property type="match status" value="1"/>
</dbReference>
<sequence length="328" mass="35722">MRDFAYARASRAAEAVQLVARSADAAFVAGGTDLLNLMKDGAEDHDLVVDINHLPLAGIEESEGRLRIGALARMADVALHPVVRKRLPVLSQALLAGASPQIRHMASIGGNLLQRTRCWYFRGEDFACNKREPGTGCAALEGRSRWHAVLGGSDHCIAVHPSDLAVALRALDATVHTLGPDGTRTIAMADFHREPGHTPHLENALRHGELITAVEVPLPAPGTRQRYLKLRDRATFEFAVVSVAAVLRMNGRTVEEARLAFGGIATRPWRSPEAETALRGKPLTERNIAAAGRLLVQDARPREDNKYKVELVQRALRDMLGRFTGGSR</sequence>
<dbReference type="PANTHER" id="PTHR42659:SF1">
    <property type="entry name" value="OXIDOREDUCTASE"/>
    <property type="match status" value="1"/>
</dbReference>
<gene>
    <name evidence="3" type="ORF">RM641_01120</name>
</gene>
<dbReference type="Proteomes" id="UP001183586">
    <property type="component" value="Unassembled WGS sequence"/>
</dbReference>
<dbReference type="InterPro" id="IPR005107">
    <property type="entry name" value="CO_DH_flav_C"/>
</dbReference>
<keyword evidence="1" id="KW-0560">Oxidoreductase</keyword>
<dbReference type="InterPro" id="IPR016166">
    <property type="entry name" value="FAD-bd_PCMH"/>
</dbReference>
<dbReference type="Pfam" id="PF00941">
    <property type="entry name" value="FAD_binding_5"/>
    <property type="match status" value="1"/>
</dbReference>